<dbReference type="SUPFAM" id="SSF69255">
    <property type="entry name" value="gp5 N-terminal domain-like"/>
    <property type="match status" value="1"/>
</dbReference>
<dbReference type="EMBL" id="WNKZ01000025">
    <property type="protein sequence ID" value="MTV53270.1"/>
    <property type="molecule type" value="Genomic_DNA"/>
</dbReference>
<evidence type="ECO:0000256" key="1">
    <source>
        <dbReference type="ARBA" id="ARBA00004613"/>
    </source>
</evidence>
<dbReference type="InterPro" id="IPR006531">
    <property type="entry name" value="Gp5/Vgr_OB"/>
</dbReference>
<comment type="caution">
    <text evidence="6">The sequence shown here is derived from an EMBL/GenBank/DDBJ whole genome shotgun (WGS) entry which is preliminary data.</text>
</comment>
<dbReference type="SUPFAM" id="SSF69279">
    <property type="entry name" value="Phage tail proteins"/>
    <property type="match status" value="2"/>
</dbReference>
<dbReference type="InterPro" id="IPR006533">
    <property type="entry name" value="T6SS_Vgr_RhsGE"/>
</dbReference>
<gene>
    <name evidence="6" type="primary">tssI</name>
    <name evidence="6" type="ORF">GM672_11050</name>
</gene>
<sequence length="710" mass="80016">MPMNVVLELFDKMRQNNRLLRLNFPNEDGPASTLLASRMEAKEALSRDFRFVVEVLSNEENIELKDVLGKMVTVELVREDGSLRYFNGYVFEFRRDYTDGAFVYYTMVLGPWLAYLKLRRDNYLFHNLSLADQTDEIFRDYSVRSSEFRIAGADPEMTFACQYGETDYNYLHRRWESLGWYYWYEHTATGHTLILSDDSTVAPPIDGAREDIPFQREAGSLEDDGLGDWTPIRRLVPSSVALSSFDFKKPRSVTVDVPTLNVQGDVLPVEIYEYAGAYGFPDLARGEAQAKLRMEEIESNGKCFQGHGNDRTVQAGRSFELTEHFDAVEANDQRFLIIEANHTASNNYQDADSGTSVYANRIVCSRVRVPWRPSRGLNSIEPKIHGLQTALVVGPAGEEIYTDEYGRVRVQFHWDRAGKNDDRSSAWVRVATPWAGANFGMTTIPRIGSEVIVQFLDGNPDRPLITGMLPNADTMPPWPLPASKTQSGILSRSTPGGSYDHANAIRFEDAKGREQLWLHAEKDQLTEVEHDEDKWVGNDRRKTIDRDETSHIKRDRTETVDNDEKITVHNNRTERVDVHENISIGGNRVKSVERNEKDDIGKNWSTYVGRFKTETVGMGYMQNVGMGRIENVGLAYSLNVGAMMTTLVGASQITKVGQKISISAGDELSITVGKSRLIMKSDGTVIINGSQFSFEASGPVQISGKDVDIN</sequence>
<evidence type="ECO:0000256" key="3">
    <source>
        <dbReference type="ARBA" id="ARBA00022525"/>
    </source>
</evidence>
<dbReference type="PANTHER" id="PTHR32305:SF15">
    <property type="entry name" value="PROTEIN RHSA-RELATED"/>
    <property type="match status" value="1"/>
</dbReference>
<evidence type="ECO:0000256" key="2">
    <source>
        <dbReference type="ARBA" id="ARBA00005558"/>
    </source>
</evidence>
<evidence type="ECO:0000259" key="4">
    <source>
        <dbReference type="Pfam" id="PF04717"/>
    </source>
</evidence>
<comment type="similarity">
    <text evidence="2">Belongs to the VgrG protein family.</text>
</comment>
<dbReference type="NCBIfam" id="TIGR03361">
    <property type="entry name" value="VI_Rhs_Vgr"/>
    <property type="match status" value="1"/>
</dbReference>
<dbReference type="InterPro" id="IPR037026">
    <property type="entry name" value="Vgr_OB-fold_dom_sf"/>
</dbReference>
<comment type="subcellular location">
    <subcellularLocation>
        <location evidence="1">Secreted</location>
    </subcellularLocation>
</comment>
<evidence type="ECO:0000313" key="6">
    <source>
        <dbReference type="EMBL" id="MTV53270.1"/>
    </source>
</evidence>
<dbReference type="PANTHER" id="PTHR32305">
    <property type="match status" value="1"/>
</dbReference>
<dbReference type="Gene3D" id="3.55.50.10">
    <property type="entry name" value="Baseplate protein-like domains"/>
    <property type="match status" value="1"/>
</dbReference>
<dbReference type="NCBIfam" id="TIGR01646">
    <property type="entry name" value="vgr_GE"/>
    <property type="match status" value="1"/>
</dbReference>
<protein>
    <submittedName>
        <fullName evidence="6">Type VI secretion system tip protein VgrG</fullName>
    </submittedName>
</protein>
<dbReference type="Gene3D" id="2.40.50.230">
    <property type="entry name" value="Gp5 N-terminal domain"/>
    <property type="match status" value="1"/>
</dbReference>
<dbReference type="Proteomes" id="UP000430634">
    <property type="component" value="Unassembled WGS sequence"/>
</dbReference>
<dbReference type="Pfam" id="PF22178">
    <property type="entry name" value="Gp5_trimer_C"/>
    <property type="match status" value="1"/>
</dbReference>
<reference evidence="6 7" key="1">
    <citation type="submission" date="2019-11" db="EMBL/GenBank/DDBJ databases">
        <title>Type strains purchased from KCTC, JCM and DSMZ.</title>
        <authorList>
            <person name="Lu H."/>
        </authorList>
    </citation>
    <scope>NUCLEOTIDE SEQUENCE [LARGE SCALE GENOMIC DNA]</scope>
    <source>
        <strain evidence="6 7">KCTC 52429</strain>
    </source>
</reference>
<dbReference type="SUPFAM" id="SSF69349">
    <property type="entry name" value="Phage fibre proteins"/>
    <property type="match status" value="1"/>
</dbReference>
<dbReference type="InterPro" id="IPR050708">
    <property type="entry name" value="T6SS_VgrG/RHS"/>
</dbReference>
<dbReference type="Pfam" id="PF05954">
    <property type="entry name" value="Phage_GPD"/>
    <property type="match status" value="1"/>
</dbReference>
<dbReference type="Gene3D" id="4.10.220.110">
    <property type="match status" value="1"/>
</dbReference>
<dbReference type="AlphaFoldDB" id="A0A6I3SVP8"/>
<dbReference type="GO" id="GO:0005576">
    <property type="term" value="C:extracellular region"/>
    <property type="evidence" value="ECO:0007669"/>
    <property type="project" value="UniProtKB-SubCell"/>
</dbReference>
<organism evidence="6 7">
    <name type="scientific">Pseudoduganella buxea</name>
    <dbReference type="NCBI Taxonomy" id="1949069"/>
    <lineage>
        <taxon>Bacteria</taxon>
        <taxon>Pseudomonadati</taxon>
        <taxon>Pseudomonadota</taxon>
        <taxon>Betaproteobacteria</taxon>
        <taxon>Burkholderiales</taxon>
        <taxon>Oxalobacteraceae</taxon>
        <taxon>Telluria group</taxon>
        <taxon>Pseudoduganella</taxon>
    </lineage>
</organism>
<dbReference type="InterPro" id="IPR017847">
    <property type="entry name" value="T6SS_RhsGE_Vgr_subset"/>
</dbReference>
<evidence type="ECO:0000313" key="7">
    <source>
        <dbReference type="Proteomes" id="UP000430634"/>
    </source>
</evidence>
<dbReference type="Gene3D" id="2.30.110.50">
    <property type="match status" value="1"/>
</dbReference>
<accession>A0A6I3SVP8</accession>
<keyword evidence="3" id="KW-0964">Secreted</keyword>
<proteinExistence type="inferred from homology"/>
<evidence type="ECO:0000259" key="5">
    <source>
        <dbReference type="Pfam" id="PF22178"/>
    </source>
</evidence>
<dbReference type="Pfam" id="PF04717">
    <property type="entry name" value="Phage_base_V"/>
    <property type="match status" value="1"/>
</dbReference>
<feature type="domain" description="Gp5/Type VI secretion system Vgr protein OB-fold" evidence="4">
    <location>
        <begin position="403"/>
        <end position="469"/>
    </location>
</feature>
<dbReference type="OrthoDB" id="1907165at2"/>
<feature type="domain" description="Gp5/Type VI secretion system Vgr C-terminal trimerisation" evidence="5">
    <location>
        <begin position="487"/>
        <end position="598"/>
    </location>
</feature>
<name>A0A6I3SVP8_9BURK</name>
<dbReference type="InterPro" id="IPR054030">
    <property type="entry name" value="Gp5_Vgr_C"/>
</dbReference>